<name>A0A540MJB9_MALBA</name>
<sequence length="127" mass="14321">MNIERERPISTSIILGHGYKQPLIATAATAIGSIFCLPASFFRNIWFFLQYIAAIVCANDNKRGGLPVSGLDTACETQEPAAVHLIGGTRRSYEKNNELHRYILFFYTIFKCRNLGKALRTRCCTWS</sequence>
<dbReference type="PANTHER" id="PTHR37891:SF1">
    <property type="entry name" value="OS06G0113900 PROTEIN"/>
    <property type="match status" value="1"/>
</dbReference>
<gene>
    <name evidence="1" type="ORF">C1H46_015530</name>
</gene>
<reference evidence="1 2" key="1">
    <citation type="journal article" date="2019" name="G3 (Bethesda)">
        <title>Sequencing of a Wild Apple (Malus baccata) Genome Unravels the Differences Between Cultivated and Wild Apple Species Regarding Disease Resistance and Cold Tolerance.</title>
        <authorList>
            <person name="Chen X."/>
        </authorList>
    </citation>
    <scope>NUCLEOTIDE SEQUENCE [LARGE SCALE GENOMIC DNA]</scope>
    <source>
        <strain evidence="2">cv. Shandingzi</strain>
        <tissue evidence="1">Leaves</tissue>
    </source>
</reference>
<dbReference type="AlphaFoldDB" id="A0A540MJB9"/>
<comment type="caution">
    <text evidence="1">The sequence shown here is derived from an EMBL/GenBank/DDBJ whole genome shotgun (WGS) entry which is preliminary data.</text>
</comment>
<protein>
    <submittedName>
        <fullName evidence="1">Uncharacterized protein</fullName>
    </submittedName>
</protein>
<dbReference type="Proteomes" id="UP000315295">
    <property type="component" value="Unassembled WGS sequence"/>
</dbReference>
<dbReference type="EMBL" id="VIEB01000246">
    <property type="protein sequence ID" value="TQD98887.1"/>
    <property type="molecule type" value="Genomic_DNA"/>
</dbReference>
<keyword evidence="2" id="KW-1185">Reference proteome</keyword>
<organism evidence="1 2">
    <name type="scientific">Malus baccata</name>
    <name type="common">Siberian crab apple</name>
    <name type="synonym">Pyrus baccata</name>
    <dbReference type="NCBI Taxonomy" id="106549"/>
    <lineage>
        <taxon>Eukaryota</taxon>
        <taxon>Viridiplantae</taxon>
        <taxon>Streptophyta</taxon>
        <taxon>Embryophyta</taxon>
        <taxon>Tracheophyta</taxon>
        <taxon>Spermatophyta</taxon>
        <taxon>Magnoliopsida</taxon>
        <taxon>eudicotyledons</taxon>
        <taxon>Gunneridae</taxon>
        <taxon>Pentapetalae</taxon>
        <taxon>rosids</taxon>
        <taxon>fabids</taxon>
        <taxon>Rosales</taxon>
        <taxon>Rosaceae</taxon>
        <taxon>Amygdaloideae</taxon>
        <taxon>Maleae</taxon>
        <taxon>Malus</taxon>
    </lineage>
</organism>
<accession>A0A540MJB9</accession>
<evidence type="ECO:0000313" key="1">
    <source>
        <dbReference type="EMBL" id="TQD98887.1"/>
    </source>
</evidence>
<dbReference type="PANTHER" id="PTHR37891">
    <property type="entry name" value="OS06G0113900 PROTEIN"/>
    <property type="match status" value="1"/>
</dbReference>
<proteinExistence type="predicted"/>
<evidence type="ECO:0000313" key="2">
    <source>
        <dbReference type="Proteomes" id="UP000315295"/>
    </source>
</evidence>